<reference evidence="7 8" key="1">
    <citation type="journal article" date="2019" name="Int. J. Syst. Evol. Microbiol.">
        <title>The Global Catalogue of Microorganisms (GCM) 10K type strain sequencing project: providing services to taxonomists for standard genome sequencing and annotation.</title>
        <authorList>
            <consortium name="The Broad Institute Genomics Platform"/>
            <consortium name="The Broad Institute Genome Sequencing Center for Infectious Disease"/>
            <person name="Wu L."/>
            <person name="Ma J."/>
        </authorList>
    </citation>
    <scope>NUCLEOTIDE SEQUENCE [LARGE SCALE GENOMIC DNA]</scope>
    <source>
        <strain evidence="7 8">JCM 14545</strain>
    </source>
</reference>
<keyword evidence="4" id="KW-0443">Lipid metabolism</keyword>
<evidence type="ECO:0000313" key="7">
    <source>
        <dbReference type="EMBL" id="GAA1958301.1"/>
    </source>
</evidence>
<name>A0ABN2QUG0_9PSEU</name>
<dbReference type="InterPro" id="IPR000873">
    <property type="entry name" value="AMP-dep_synth/lig_dom"/>
</dbReference>
<dbReference type="Gene3D" id="3.40.50.12780">
    <property type="entry name" value="N-terminal domain of ligase-like"/>
    <property type="match status" value="1"/>
</dbReference>
<dbReference type="GO" id="GO:0016874">
    <property type="term" value="F:ligase activity"/>
    <property type="evidence" value="ECO:0007669"/>
    <property type="project" value="UniProtKB-KW"/>
</dbReference>
<dbReference type="Pfam" id="PF00501">
    <property type="entry name" value="AMP-binding"/>
    <property type="match status" value="1"/>
</dbReference>
<evidence type="ECO:0000313" key="8">
    <source>
        <dbReference type="Proteomes" id="UP001501116"/>
    </source>
</evidence>
<dbReference type="PANTHER" id="PTHR43272:SF32">
    <property type="entry name" value="AMP-DEPENDENT SYNTHETASE_LIGASE DOMAIN-CONTAINING PROTEIN"/>
    <property type="match status" value="1"/>
</dbReference>
<proteinExistence type="inferred from homology"/>
<feature type="domain" description="AMP-dependent synthetase/ligase" evidence="6">
    <location>
        <begin position="16"/>
        <end position="414"/>
    </location>
</feature>
<keyword evidence="3" id="KW-0276">Fatty acid metabolism</keyword>
<dbReference type="SUPFAM" id="SSF56801">
    <property type="entry name" value="Acetyl-CoA synthetase-like"/>
    <property type="match status" value="1"/>
</dbReference>
<keyword evidence="8" id="KW-1185">Reference proteome</keyword>
<dbReference type="Proteomes" id="UP001501116">
    <property type="component" value="Unassembled WGS sequence"/>
</dbReference>
<keyword evidence="2 7" id="KW-0436">Ligase</keyword>
<dbReference type="InterPro" id="IPR042099">
    <property type="entry name" value="ANL_N_sf"/>
</dbReference>
<evidence type="ECO:0000256" key="1">
    <source>
        <dbReference type="ARBA" id="ARBA00006432"/>
    </source>
</evidence>
<dbReference type="Pfam" id="PF23562">
    <property type="entry name" value="AMP-binding_C_3"/>
    <property type="match status" value="1"/>
</dbReference>
<evidence type="ECO:0000259" key="6">
    <source>
        <dbReference type="Pfam" id="PF00501"/>
    </source>
</evidence>
<dbReference type="CDD" id="cd05907">
    <property type="entry name" value="VL_LC_FACS_like"/>
    <property type="match status" value="1"/>
</dbReference>
<dbReference type="EMBL" id="BAAANN010000010">
    <property type="protein sequence ID" value="GAA1958301.1"/>
    <property type="molecule type" value="Genomic_DNA"/>
</dbReference>
<evidence type="ECO:0000256" key="3">
    <source>
        <dbReference type="ARBA" id="ARBA00022832"/>
    </source>
</evidence>
<dbReference type="PANTHER" id="PTHR43272">
    <property type="entry name" value="LONG-CHAIN-FATTY-ACID--COA LIGASE"/>
    <property type="match status" value="1"/>
</dbReference>
<protein>
    <recommendedName>
        <fullName evidence="5">Acyl-CoA synthetase</fullName>
    </recommendedName>
</protein>
<evidence type="ECO:0000256" key="5">
    <source>
        <dbReference type="ARBA" id="ARBA00032875"/>
    </source>
</evidence>
<evidence type="ECO:0000256" key="4">
    <source>
        <dbReference type="ARBA" id="ARBA00023098"/>
    </source>
</evidence>
<accession>A0ABN2QUG0</accession>
<dbReference type="RefSeq" id="WP_344418152.1">
    <property type="nucleotide sequence ID" value="NZ_BAAANN010000010.1"/>
</dbReference>
<comment type="similarity">
    <text evidence="1">Belongs to the ATP-dependent AMP-binding enzyme family.</text>
</comment>
<dbReference type="PROSITE" id="PS00455">
    <property type="entry name" value="AMP_BINDING"/>
    <property type="match status" value="1"/>
</dbReference>
<gene>
    <name evidence="7" type="ORF">GCM10009754_30770</name>
</gene>
<sequence length="589" mass="62658">MPNPAPKTLCESFQSLVAAHPDRVAIRTPGDTTVLTWRDYGERVERIAAGLAGLGVGRGHTVGIMLTNCPEFHLVDTAALHAGATPFSIYNTNPPEKIQYLFGNAGNRVVVCETQFLDAVKTAARAGDIEHIVCVDGEHESVLSLAELENSPAPGYDFAASWRAVDAGDVLTIVYTSGTTGPPKGVEITHANLIANVDAAQEVMDVDIEDRVVSYLPDAHAANRWVCHWGNLLAGVQITTVANPKEVLAALTDVRPTLFMGVPVIWYKVKAGVEAKLAAEKSPLKKRLGAWAIGVGQRVARLGGKPVPLPLRIRHRIAERLVLSRIRAALGLDAVNVAASSAAPIEPEAHEFMLALGIGVCEAWGMTELTAVATVNRPGKIRVGTVGTPLDGVEVRVAEDGELLVRGPIVMKGYRGDPEKTAETVDAEGWVHTGDIGAIDEDGYVRILDRKKELIINAAGKNMSPSNIENAVKVGCPLIGSVLAVGDRRPYVVALVTLDPDACAAHAAEHGLPDASPAALAADPEVVAMVEDAVGRANGKLARVEQVKKTAILPDVWEPGGDEVTPTMKLRRKPIATRYADRIEDLYSA</sequence>
<evidence type="ECO:0000256" key="2">
    <source>
        <dbReference type="ARBA" id="ARBA00022598"/>
    </source>
</evidence>
<comment type="caution">
    <text evidence="7">The sequence shown here is derived from an EMBL/GenBank/DDBJ whole genome shotgun (WGS) entry which is preliminary data.</text>
</comment>
<dbReference type="InterPro" id="IPR020845">
    <property type="entry name" value="AMP-binding_CS"/>
</dbReference>
<organism evidence="7 8">
    <name type="scientific">Amycolatopsis minnesotensis</name>
    <dbReference type="NCBI Taxonomy" id="337894"/>
    <lineage>
        <taxon>Bacteria</taxon>
        <taxon>Bacillati</taxon>
        <taxon>Actinomycetota</taxon>
        <taxon>Actinomycetes</taxon>
        <taxon>Pseudonocardiales</taxon>
        <taxon>Pseudonocardiaceae</taxon>
        <taxon>Amycolatopsis</taxon>
    </lineage>
</organism>